<dbReference type="EMBL" id="JBHSMT010000028">
    <property type="protein sequence ID" value="MFC5475512.1"/>
    <property type="molecule type" value="Genomic_DNA"/>
</dbReference>
<keyword evidence="3" id="KW-1185">Reference proteome</keyword>
<reference evidence="3" key="1">
    <citation type="journal article" date="2019" name="Int. J. Syst. Evol. Microbiol.">
        <title>The Global Catalogue of Microorganisms (GCM) 10K type strain sequencing project: providing services to taxonomists for standard genome sequencing and annotation.</title>
        <authorList>
            <consortium name="The Broad Institute Genomics Platform"/>
            <consortium name="The Broad Institute Genome Sequencing Center for Infectious Disease"/>
            <person name="Wu L."/>
            <person name="Ma J."/>
        </authorList>
    </citation>
    <scope>NUCLEOTIDE SEQUENCE [LARGE SCALE GENOMIC DNA]</scope>
    <source>
        <strain evidence="3">JCM 17066</strain>
    </source>
</reference>
<evidence type="ECO:0000313" key="2">
    <source>
        <dbReference type="EMBL" id="MFC5475512.1"/>
    </source>
</evidence>
<dbReference type="Proteomes" id="UP001596045">
    <property type="component" value="Unassembled WGS sequence"/>
</dbReference>
<organism evidence="2 3">
    <name type="scientific">Paraherbaspirillum soli</name>
    <dbReference type="NCBI Taxonomy" id="631222"/>
    <lineage>
        <taxon>Bacteria</taxon>
        <taxon>Pseudomonadati</taxon>
        <taxon>Pseudomonadota</taxon>
        <taxon>Betaproteobacteria</taxon>
        <taxon>Burkholderiales</taxon>
        <taxon>Oxalobacteraceae</taxon>
        <taxon>Paraherbaspirillum</taxon>
    </lineage>
</organism>
<proteinExistence type="predicted"/>
<comment type="caution">
    <text evidence="2">The sequence shown here is derived from an EMBL/GenBank/DDBJ whole genome shotgun (WGS) entry which is preliminary data.</text>
</comment>
<name>A0ABW0MEK4_9BURK</name>
<accession>A0ABW0MEK4</accession>
<dbReference type="RefSeq" id="WP_378998873.1">
    <property type="nucleotide sequence ID" value="NZ_JBHSMT010000028.1"/>
</dbReference>
<protein>
    <submittedName>
        <fullName evidence="2">Uncharacterized protein</fullName>
    </submittedName>
</protein>
<feature type="region of interest" description="Disordered" evidence="1">
    <location>
        <begin position="12"/>
        <end position="34"/>
    </location>
</feature>
<evidence type="ECO:0000313" key="3">
    <source>
        <dbReference type="Proteomes" id="UP001596045"/>
    </source>
</evidence>
<sequence>MTLLLRKQLAEKSGRARNAGGAADGGGSEESVGGLEKSVVDRVQGLRSAGLNDQRQLRRMIVEAALKQELGMQVANDAEFNQVVDLVLDEIEGDEDMLNLIKSILDN</sequence>
<gene>
    <name evidence="2" type="ORF">ACFPM8_16240</name>
</gene>
<evidence type="ECO:0000256" key="1">
    <source>
        <dbReference type="SAM" id="MobiDB-lite"/>
    </source>
</evidence>